<gene>
    <name evidence="1" type="ordered locus">B005_2255</name>
</gene>
<dbReference type="AlphaFoldDB" id="J7L2C6"/>
<dbReference type="PATRIC" id="fig|1205910.3.peg.2123"/>
<protein>
    <submittedName>
        <fullName evidence="1">Uncharacterized protein</fullName>
    </submittedName>
</protein>
<evidence type="ECO:0000313" key="1">
    <source>
        <dbReference type="EMBL" id="AFR06916.1"/>
    </source>
</evidence>
<evidence type="ECO:0000313" key="2">
    <source>
        <dbReference type="Proteomes" id="UP000003779"/>
    </source>
</evidence>
<dbReference type="EMBL" id="CP003788">
    <property type="protein sequence ID" value="AFR06916.1"/>
    <property type="molecule type" value="Genomic_DNA"/>
</dbReference>
<dbReference type="Proteomes" id="UP000003779">
    <property type="component" value="Chromosome"/>
</dbReference>
<dbReference type="KEGG" id="nal:B005_2255"/>
<accession>J7L2C6</accession>
<organism evidence="1 2">
    <name type="scientific">Nocardiopsis alba (strain ATCC BAA-2165 / BE74)</name>
    <dbReference type="NCBI Taxonomy" id="1205910"/>
    <lineage>
        <taxon>Bacteria</taxon>
        <taxon>Bacillati</taxon>
        <taxon>Actinomycetota</taxon>
        <taxon>Actinomycetes</taxon>
        <taxon>Streptosporangiales</taxon>
        <taxon>Nocardiopsidaceae</taxon>
        <taxon>Nocardiopsis</taxon>
    </lineage>
</organism>
<reference evidence="2" key="2">
    <citation type="submission" date="2012-08" db="EMBL/GenBank/DDBJ databases">
        <title>Whole-genome sequence of Nocardiopsis alba strain ATCC BAA-2165 associated with honeybees.</title>
        <authorList>
            <person name="Qiao J."/>
            <person name="Chen L."/>
            <person name="Li Y."/>
            <person name="Wang J."/>
            <person name="Zhang W."/>
            <person name="Chen S."/>
        </authorList>
    </citation>
    <scope>NUCLEOTIDE SEQUENCE [LARGE SCALE GENOMIC DNA]</scope>
    <source>
        <strain evidence="2">ATCC BAA-2165 / BE74</strain>
    </source>
</reference>
<reference evidence="1 2" key="1">
    <citation type="journal article" date="2012" name="J. Bacteriol.">
        <title>Whole-Genome Sequence of Nocardiopsis alba Strain ATCC BAA-2165, Associated with Honeybees.</title>
        <authorList>
            <person name="Qiao J."/>
            <person name="Chen L."/>
            <person name="Li Y."/>
            <person name="Wang J."/>
            <person name="Zhang W."/>
            <person name="Chen S."/>
        </authorList>
    </citation>
    <scope>NUCLEOTIDE SEQUENCE [LARGE SCALE GENOMIC DNA]</scope>
    <source>
        <strain evidence="2">ATCC BAA-2165 / BE74</strain>
    </source>
</reference>
<name>J7L2C6_NOCAA</name>
<dbReference type="STRING" id="1205910.B005_2255"/>
<proteinExistence type="predicted"/>
<dbReference type="HOGENOM" id="CLU_2826766_0_0_11"/>
<sequence length="66" mass="6936">MTPPPSLSISGAISMTGAQPSQIRLVLRSACEYPRLWSCYSTAIPLDVHGFPSAVNSASITGIRCA</sequence>